<comment type="caution">
    <text evidence="2">The sequence shown here is derived from an EMBL/GenBank/DDBJ whole genome shotgun (WGS) entry which is preliminary data.</text>
</comment>
<dbReference type="EMBL" id="JARKNE010000003">
    <property type="protein sequence ID" value="KAK5840190.1"/>
    <property type="molecule type" value="Genomic_DNA"/>
</dbReference>
<protein>
    <recommendedName>
        <fullName evidence="1">RNase H type-1 domain-containing protein</fullName>
    </recommendedName>
</protein>
<dbReference type="PANTHER" id="PTHR47074:SF61">
    <property type="entry name" value="RNASE H TYPE-1 DOMAIN-CONTAINING PROTEIN"/>
    <property type="match status" value="1"/>
</dbReference>
<evidence type="ECO:0000313" key="3">
    <source>
        <dbReference type="Proteomes" id="UP001358586"/>
    </source>
</evidence>
<dbReference type="PANTHER" id="PTHR47074">
    <property type="entry name" value="BNAC02G40300D PROTEIN"/>
    <property type="match status" value="1"/>
</dbReference>
<feature type="domain" description="RNase H type-1" evidence="1">
    <location>
        <begin position="58"/>
        <end position="179"/>
    </location>
</feature>
<name>A0ABR0QLG9_GOSAR</name>
<organism evidence="2 3">
    <name type="scientific">Gossypium arboreum</name>
    <name type="common">Tree cotton</name>
    <name type="synonym">Gossypium nanking</name>
    <dbReference type="NCBI Taxonomy" id="29729"/>
    <lineage>
        <taxon>Eukaryota</taxon>
        <taxon>Viridiplantae</taxon>
        <taxon>Streptophyta</taxon>
        <taxon>Embryophyta</taxon>
        <taxon>Tracheophyta</taxon>
        <taxon>Spermatophyta</taxon>
        <taxon>Magnoliopsida</taxon>
        <taxon>eudicotyledons</taxon>
        <taxon>Gunneridae</taxon>
        <taxon>Pentapetalae</taxon>
        <taxon>rosids</taxon>
        <taxon>malvids</taxon>
        <taxon>Malvales</taxon>
        <taxon>Malvaceae</taxon>
        <taxon>Malvoideae</taxon>
        <taxon>Gossypium</taxon>
    </lineage>
</organism>
<keyword evidence="3" id="KW-1185">Reference proteome</keyword>
<dbReference type="Gene3D" id="3.30.420.10">
    <property type="entry name" value="Ribonuclease H-like superfamily/Ribonuclease H"/>
    <property type="match status" value="1"/>
</dbReference>
<gene>
    <name evidence="2" type="ORF">PVK06_009076</name>
</gene>
<proteinExistence type="predicted"/>
<accession>A0ABR0QLG9</accession>
<evidence type="ECO:0000313" key="2">
    <source>
        <dbReference type="EMBL" id="KAK5840190.1"/>
    </source>
</evidence>
<dbReference type="InterPro" id="IPR002156">
    <property type="entry name" value="RNaseH_domain"/>
</dbReference>
<dbReference type="InterPro" id="IPR036397">
    <property type="entry name" value="RNaseH_sf"/>
</dbReference>
<sequence length="234" mass="26589">MRRNCGHHDGLHHTSLEVISFIRSHLRDLSTLDMTAGVLVGSLAEQWHPTIEPLVKENFNAMYKGCDCTSCFGVVVRDCHGQVLGACTQLHRHVFSAFVAKALTFVWFVDFAYDLGLQRVVFNGDSLHVIRKLCSNTKDRSEISAIIREGKHSLLIEFTDLTITHYYGEQNTIAHLLASLGFRWAHDQFWVEEVPLEVESAVAANRWWVDPPISSLPFYGSSNQYPCIFYLLHP</sequence>
<dbReference type="InterPro" id="IPR044730">
    <property type="entry name" value="RNase_H-like_dom_plant"/>
</dbReference>
<evidence type="ECO:0000259" key="1">
    <source>
        <dbReference type="Pfam" id="PF13456"/>
    </source>
</evidence>
<dbReference type="Proteomes" id="UP001358586">
    <property type="component" value="Chromosome 3"/>
</dbReference>
<reference evidence="2 3" key="1">
    <citation type="submission" date="2023-03" db="EMBL/GenBank/DDBJ databases">
        <title>WGS of Gossypium arboreum.</title>
        <authorList>
            <person name="Yu D."/>
        </authorList>
    </citation>
    <scope>NUCLEOTIDE SEQUENCE [LARGE SCALE GENOMIC DNA]</scope>
    <source>
        <tissue evidence="2">Leaf</tissue>
    </source>
</reference>
<dbReference type="CDD" id="cd06222">
    <property type="entry name" value="RNase_H_like"/>
    <property type="match status" value="1"/>
</dbReference>
<dbReference type="Pfam" id="PF13456">
    <property type="entry name" value="RVT_3"/>
    <property type="match status" value="1"/>
</dbReference>
<dbReference type="InterPro" id="IPR052929">
    <property type="entry name" value="RNase_H-like_EbsB-rel"/>
</dbReference>